<evidence type="ECO:0000256" key="1">
    <source>
        <dbReference type="SAM" id="MobiDB-lite"/>
    </source>
</evidence>
<evidence type="ECO:0000313" key="3">
    <source>
        <dbReference type="WBParaSite" id="nRc.2.0.1.t02179-RA"/>
    </source>
</evidence>
<reference evidence="3" key="1">
    <citation type="submission" date="2022-11" db="UniProtKB">
        <authorList>
            <consortium name="WormBaseParasite"/>
        </authorList>
    </citation>
    <scope>IDENTIFICATION</scope>
</reference>
<dbReference type="Proteomes" id="UP000887565">
    <property type="component" value="Unplaced"/>
</dbReference>
<feature type="region of interest" description="Disordered" evidence="1">
    <location>
        <begin position="44"/>
        <end position="64"/>
    </location>
</feature>
<proteinExistence type="predicted"/>
<keyword evidence="2" id="KW-1185">Reference proteome</keyword>
<accession>A0A915HKI6</accession>
<dbReference type="AlphaFoldDB" id="A0A915HKI6"/>
<feature type="compositionally biased region" description="Basic residues" evidence="1">
    <location>
        <begin position="44"/>
        <end position="53"/>
    </location>
</feature>
<name>A0A915HKI6_ROMCU</name>
<dbReference type="WBParaSite" id="nRc.2.0.1.t02179-RA">
    <property type="protein sequence ID" value="nRc.2.0.1.t02179-RA"/>
    <property type="gene ID" value="nRc.2.0.1.g02179"/>
</dbReference>
<evidence type="ECO:0000313" key="2">
    <source>
        <dbReference type="Proteomes" id="UP000887565"/>
    </source>
</evidence>
<organism evidence="2 3">
    <name type="scientific">Romanomermis culicivorax</name>
    <name type="common">Nematode worm</name>
    <dbReference type="NCBI Taxonomy" id="13658"/>
    <lineage>
        <taxon>Eukaryota</taxon>
        <taxon>Metazoa</taxon>
        <taxon>Ecdysozoa</taxon>
        <taxon>Nematoda</taxon>
        <taxon>Enoplea</taxon>
        <taxon>Dorylaimia</taxon>
        <taxon>Mermithida</taxon>
        <taxon>Mermithoidea</taxon>
        <taxon>Mermithidae</taxon>
        <taxon>Romanomermis</taxon>
    </lineage>
</organism>
<protein>
    <submittedName>
        <fullName evidence="3">Uncharacterized protein</fullName>
    </submittedName>
</protein>
<sequence>MDAGLTMKSAQNRQRYHRFECNVIGKLKIYLNISTIILQKKEIHRKNARRPKTKKIEIDDQGGN</sequence>